<organism evidence="1 2">
    <name type="scientific">Choristoneura fumiferana</name>
    <name type="common">Spruce budworm moth</name>
    <name type="synonym">Archips fumiferana</name>
    <dbReference type="NCBI Taxonomy" id="7141"/>
    <lineage>
        <taxon>Eukaryota</taxon>
        <taxon>Metazoa</taxon>
        <taxon>Ecdysozoa</taxon>
        <taxon>Arthropoda</taxon>
        <taxon>Hexapoda</taxon>
        <taxon>Insecta</taxon>
        <taxon>Pterygota</taxon>
        <taxon>Neoptera</taxon>
        <taxon>Endopterygota</taxon>
        <taxon>Lepidoptera</taxon>
        <taxon>Glossata</taxon>
        <taxon>Ditrysia</taxon>
        <taxon>Tortricoidea</taxon>
        <taxon>Tortricidae</taxon>
        <taxon>Tortricinae</taxon>
        <taxon>Choristoneura</taxon>
    </lineage>
</organism>
<dbReference type="EMBL" id="CM046104">
    <property type="protein sequence ID" value="KAI8424219.1"/>
    <property type="molecule type" value="Genomic_DNA"/>
</dbReference>
<name>A0ACC0JJD8_CHOFU</name>
<reference evidence="1 2" key="1">
    <citation type="journal article" date="2022" name="Genome Biol. Evol.">
        <title>The Spruce Budworm Genome: Reconstructing the Evolutionary History of Antifreeze Proteins.</title>
        <authorList>
            <person name="Beliveau C."/>
            <person name="Gagne P."/>
            <person name="Picq S."/>
            <person name="Vernygora O."/>
            <person name="Keeling C.I."/>
            <person name="Pinkney K."/>
            <person name="Doucet D."/>
            <person name="Wen F."/>
            <person name="Johnston J.S."/>
            <person name="Maaroufi H."/>
            <person name="Boyle B."/>
            <person name="Laroche J."/>
            <person name="Dewar K."/>
            <person name="Juretic N."/>
            <person name="Blackburn G."/>
            <person name="Nisole A."/>
            <person name="Brunet B."/>
            <person name="Brandao M."/>
            <person name="Lumley L."/>
            <person name="Duan J."/>
            <person name="Quan G."/>
            <person name="Lucarotti C.J."/>
            <person name="Roe A.D."/>
            <person name="Sperling F.A.H."/>
            <person name="Levesque R.C."/>
            <person name="Cusson M."/>
        </authorList>
    </citation>
    <scope>NUCLEOTIDE SEQUENCE [LARGE SCALE GENOMIC DNA]</scope>
    <source>
        <strain evidence="1">Glfc:IPQL:Cfum</strain>
    </source>
</reference>
<accession>A0ACC0JJD8</accession>
<evidence type="ECO:0000313" key="1">
    <source>
        <dbReference type="EMBL" id="KAI8424219.1"/>
    </source>
</evidence>
<gene>
    <name evidence="1" type="ORF">MSG28_002792</name>
</gene>
<dbReference type="Proteomes" id="UP001064048">
    <property type="component" value="Chromosome 4"/>
</dbReference>
<evidence type="ECO:0000313" key="2">
    <source>
        <dbReference type="Proteomes" id="UP001064048"/>
    </source>
</evidence>
<comment type="caution">
    <text evidence="1">The sequence shown here is derived from an EMBL/GenBank/DDBJ whole genome shotgun (WGS) entry which is preliminary data.</text>
</comment>
<keyword evidence="2" id="KW-1185">Reference proteome</keyword>
<sequence>MTIDNTNNVATGTSAVPTRNTAVAKKDAEVTCWNCLSSESFDRDVEPIPLSKVRKQHREKLRLYSFVASQVSKPRAVPLKQRVSENYSVVKKLDERISQEQLSKNLTENLNQELTSIELDSKLEGNYEQKKTDLINENIFTDNISQRFQNLTADVKKLPDINASFEKLKLKVDDCTSIDESSQSFLNVSAEFKDLSDFNKSQENDTTKAIQDSTFKTYINQSDLALSPEYNNSPEYDTKSANVLIANYDNALTGDIEHNVYTFTNQKKLPKSDGTPEKILRKTNYNTLNSGIDEKIHISKHEKDLPKFDSLPKLHGTPEKILRKTENDTSISNIDKKIHTLGREKDLPEFDSLPKLHDTPEKILRKTEYDTSISNIDKKIHTTRHEKDLPKFDSFSKLHGNPEKVLRKTEYDTSNSNINEIVYTSRDEKGLPKFDRTPEKLFKTINDNTFRSEIDQRSIVSAQNELSNLERSPGNVLKKEDDKTLTGDHIQKVQTISAEKMLPKFDNTYGKVLRNGDDTFSGNINESSQTLAVELEEELPESKGLTEKLFKKIDGNYSSNDGNNQRFQTSTHENKKSPKLDNTPEKAWKKIDNNDIKQEHQASLTDTQDSYNINKIPEVKVLNKVLVKTSTPRRRALVEVNSHKYSTLIEFKKKDDIIEELSDETDGAVTNSGRISSTSDKIDNVSCSGSDSGYAESSIAATESKDSVRDLSSPEPTSLTSDKTDNASCSGSECGYPESSSNVAGSKDYVRNLSSPDSLKSESLNKSCLRQNFKSSLPHLATTHNISAKSTTSLYSPMSTTKKTSEKYIRWSTLSIHQKPIAFGGRAKIRYLTFENRTIREPSPIASYHPVNIYTVNSANSDAITEDKMSFRECLFRFCCCCCKPSTDDLFTSIPRDSPLDSPHSALTGPTGNSYTLKKEPPRLVDQSIPSLTITRTIEDEISKSTTKLLLDSEQISSSKSLAAPKYKAKRKTPSPPPKESPTNSCSSTLRSGEKALFIREVLACRDTFLRSLEWCDNSLTRGKKCRHLKRDEWIELDNEDDETYVSDPVSSGHATLPRRSNSPLPHERDLGDRYSLNRSGLQARSESMASVYSGAGEGMRGSVAVRGDVQFSLLYNYRLGALEVGVRRCRDLAPVDTKKNRSDPYVKVYLLPDKSKTGKRKTKVKKNTLNPVFEETLSFVQPLASLSARTLWLSVWHADMFGRNDFLGEVTLPLADVVFDDAAPMWYKLHERTEQFDEQQGTRGDLIIGLKFEMPETGPRAKGTLHVLVKEAKNVVATKPNGLADVFCKSYLLPERGRLAKQKTTVCRRTLSPRWEHTFTYRGLTMQELATRALELSLWDRDRLASNDFMGAVRLSLGTGTYMGANVNWMDSVGKEVTLWQTMMQRPNFWVEGSLPLRPQLNN</sequence>
<proteinExistence type="predicted"/>
<protein>
    <submittedName>
        <fullName evidence="1">Uncharacterized protein</fullName>
    </submittedName>
</protein>